<dbReference type="AlphaFoldDB" id="A0A841DLM7"/>
<evidence type="ECO:0000313" key="3">
    <source>
        <dbReference type="EMBL" id="MBB5979442.1"/>
    </source>
</evidence>
<dbReference type="InterPro" id="IPR002734">
    <property type="entry name" value="RibDG_C"/>
</dbReference>
<dbReference type="EMBL" id="JACHNF010000001">
    <property type="protein sequence ID" value="MBB5979442.1"/>
    <property type="molecule type" value="Genomic_DNA"/>
</dbReference>
<dbReference type="Gene3D" id="3.40.430.10">
    <property type="entry name" value="Dihydrofolate Reductase, subunit A"/>
    <property type="match status" value="1"/>
</dbReference>
<feature type="domain" description="Bacterial bifunctional deaminase-reductase C-terminal" evidence="2">
    <location>
        <begin position="3"/>
        <end position="214"/>
    </location>
</feature>
<dbReference type="InterPro" id="IPR050765">
    <property type="entry name" value="Riboflavin_Biosynth_HTPR"/>
</dbReference>
<protein>
    <submittedName>
        <fullName evidence="3">2,5-diamino-6-(Ribosylamino)-4(3H)-pyrimidinone 5'-phosphate reductase</fullName>
        <ecNumber evidence="3">1.1.1.302</ecNumber>
    </submittedName>
</protein>
<proteinExistence type="predicted"/>
<dbReference type="Pfam" id="PF01872">
    <property type="entry name" value="RibD_C"/>
    <property type="match status" value="1"/>
</dbReference>
<gene>
    <name evidence="3" type="ORF">HDA44_002783</name>
</gene>
<feature type="region of interest" description="Disordered" evidence="1">
    <location>
        <begin position="58"/>
        <end position="78"/>
    </location>
</feature>
<dbReference type="InterPro" id="IPR024072">
    <property type="entry name" value="DHFR-like_dom_sf"/>
</dbReference>
<name>A0A841DLM7_9ACTN</name>
<evidence type="ECO:0000313" key="4">
    <source>
        <dbReference type="Proteomes" id="UP000558997"/>
    </source>
</evidence>
<evidence type="ECO:0000256" key="1">
    <source>
        <dbReference type="SAM" id="MobiDB-lite"/>
    </source>
</evidence>
<dbReference type="GO" id="GO:0008703">
    <property type="term" value="F:5-amino-6-(5-phosphoribosylamino)uracil reductase activity"/>
    <property type="evidence" value="ECO:0007669"/>
    <property type="project" value="InterPro"/>
</dbReference>
<dbReference type="SUPFAM" id="SSF53597">
    <property type="entry name" value="Dihydrofolate reductase-like"/>
    <property type="match status" value="1"/>
</dbReference>
<dbReference type="EC" id="1.1.1.302" evidence="3"/>
<dbReference type="PANTHER" id="PTHR38011">
    <property type="entry name" value="DIHYDROFOLATE REDUCTASE FAMILY PROTEIN (AFU_ORTHOLOGUE AFUA_8G06820)"/>
    <property type="match status" value="1"/>
</dbReference>
<accession>A0A841DLM7</accession>
<sequence length="222" mass="23647">MRPHVVAQVAVSVDGVGVGFEVDVARFYALATLWQEDVTLMGADTVLAQERSLAGVARQEGPPVGAASPGAREEGGAYGRGVRAEGPLLAVVDGRGRVRSWEALRELGYWSGVLALYADQTPARPPDASTRELVTGYDQVDLTEVLEVLGRRGVRTVRVDSAGALLRACLELGLVDELALLVHPVIVGSGQRWCGGTQLELRHVGTEVFADGVLWMRYCVGA</sequence>
<keyword evidence="4" id="KW-1185">Reference proteome</keyword>
<dbReference type="GO" id="GO:0009231">
    <property type="term" value="P:riboflavin biosynthetic process"/>
    <property type="evidence" value="ECO:0007669"/>
    <property type="project" value="InterPro"/>
</dbReference>
<reference evidence="3 4" key="1">
    <citation type="submission" date="2020-08" db="EMBL/GenBank/DDBJ databases">
        <title>Sequencing the genomes of 1000 actinobacteria strains.</title>
        <authorList>
            <person name="Klenk H.-P."/>
        </authorList>
    </citation>
    <scope>NUCLEOTIDE SEQUENCE [LARGE SCALE GENOMIC DNA]</scope>
    <source>
        <strain evidence="3 4">DSM 17294</strain>
    </source>
</reference>
<dbReference type="Proteomes" id="UP000558997">
    <property type="component" value="Unassembled WGS sequence"/>
</dbReference>
<organism evidence="3 4">
    <name type="scientific">Kribbella solani</name>
    <dbReference type="NCBI Taxonomy" id="236067"/>
    <lineage>
        <taxon>Bacteria</taxon>
        <taxon>Bacillati</taxon>
        <taxon>Actinomycetota</taxon>
        <taxon>Actinomycetes</taxon>
        <taxon>Propionibacteriales</taxon>
        <taxon>Kribbellaceae</taxon>
        <taxon>Kribbella</taxon>
    </lineage>
</organism>
<comment type="caution">
    <text evidence="3">The sequence shown here is derived from an EMBL/GenBank/DDBJ whole genome shotgun (WGS) entry which is preliminary data.</text>
</comment>
<evidence type="ECO:0000259" key="2">
    <source>
        <dbReference type="Pfam" id="PF01872"/>
    </source>
</evidence>
<keyword evidence="3" id="KW-0560">Oxidoreductase</keyword>
<dbReference type="RefSeq" id="WP_184834436.1">
    <property type="nucleotide sequence ID" value="NZ_BAAAVN010000001.1"/>
</dbReference>